<evidence type="ECO:0000256" key="2">
    <source>
        <dbReference type="ARBA" id="ARBA00008139"/>
    </source>
</evidence>
<dbReference type="Proteomes" id="UP001558613">
    <property type="component" value="Unassembled WGS sequence"/>
</dbReference>
<comment type="caution">
    <text evidence="6">Lacks conserved residue(s) required for the propagation of feature annotation.</text>
</comment>
<dbReference type="SUPFAM" id="SSF55486">
    <property type="entry name" value="Metalloproteases ('zincins'), catalytic domain"/>
    <property type="match status" value="1"/>
</dbReference>
<protein>
    <recommendedName>
        <fullName evidence="9">Angiotensin-converting enzyme</fullName>
    </recommendedName>
</protein>
<comment type="similarity">
    <text evidence="2 6">Belongs to the peptidase M2 family.</text>
</comment>
<keyword evidence="8" id="KW-1185">Reference proteome</keyword>
<comment type="caution">
    <text evidence="7">The sequence shown here is derived from an EMBL/GenBank/DDBJ whole genome shotgun (WGS) entry which is preliminary data.</text>
</comment>
<accession>A0ABR3MG70</accession>
<dbReference type="PANTHER" id="PTHR10514:SF27">
    <property type="entry name" value="ANGIOTENSIN-CONVERTING ENZYME"/>
    <property type="match status" value="1"/>
</dbReference>
<reference evidence="7 8" key="1">
    <citation type="submission" date="2023-09" db="EMBL/GenBank/DDBJ databases">
        <authorList>
            <person name="Wang M."/>
        </authorList>
    </citation>
    <scope>NUCLEOTIDE SEQUENCE [LARGE SCALE GENOMIC DNA]</scope>
    <source>
        <strain evidence="7">GT-2023</strain>
        <tissue evidence="7">Liver</tissue>
    </source>
</reference>
<gene>
    <name evidence="7" type="ORF">QQF64_004310</name>
</gene>
<keyword evidence="5" id="KW-0325">Glycoprotein</keyword>
<comment type="cofactor">
    <cofactor evidence="1">
        <name>chloride</name>
        <dbReference type="ChEBI" id="CHEBI:17996"/>
    </cofactor>
</comment>
<name>A0ABR3MG70_9TELE</name>
<dbReference type="EMBL" id="JAYMGO010000012">
    <property type="protein sequence ID" value="KAL1263955.1"/>
    <property type="molecule type" value="Genomic_DNA"/>
</dbReference>
<evidence type="ECO:0000256" key="3">
    <source>
        <dbReference type="ARBA" id="ARBA00022729"/>
    </source>
</evidence>
<sequence length="252" mass="28045">MADLPYRDFAMVDLRNRGKGEGKTQIGNNNWTGASSSECVKTAPLGTFIPALSSQLWSIMFWAVVLLSLISTSAALKPEWMPGDYPMTEAGAERFVSDYNSTAEEVFYFSTEASWNYNTNLTDHNSQLQVAASLEEQAFTEAWGQKAKATFSDALMDTFTNPDLKKIISKINVLGAANLPTTEREQYNTILSQMDSIYSKAQVCLPSEECWSLEPELTDIMATSRSYKKLLYAWEGWHNASGVPLRPSTLSL</sequence>
<dbReference type="PROSITE" id="PS52011">
    <property type="entry name" value="PEPTIDASE_M2"/>
    <property type="match status" value="1"/>
</dbReference>
<keyword evidence="4" id="KW-1015">Disulfide bond</keyword>
<evidence type="ECO:0000256" key="4">
    <source>
        <dbReference type="ARBA" id="ARBA00023157"/>
    </source>
</evidence>
<evidence type="ECO:0000313" key="8">
    <source>
        <dbReference type="Proteomes" id="UP001558613"/>
    </source>
</evidence>
<evidence type="ECO:0000256" key="6">
    <source>
        <dbReference type="PROSITE-ProRule" id="PRU01355"/>
    </source>
</evidence>
<keyword evidence="3" id="KW-0732">Signal</keyword>
<proteinExistence type="inferred from homology"/>
<evidence type="ECO:0000256" key="1">
    <source>
        <dbReference type="ARBA" id="ARBA00001923"/>
    </source>
</evidence>
<dbReference type="Pfam" id="PF01401">
    <property type="entry name" value="Peptidase_M2"/>
    <property type="match status" value="1"/>
</dbReference>
<dbReference type="InterPro" id="IPR001548">
    <property type="entry name" value="Peptidase_M2"/>
</dbReference>
<dbReference type="PANTHER" id="PTHR10514">
    <property type="entry name" value="ANGIOTENSIN-CONVERTING ENZYME"/>
    <property type="match status" value="1"/>
</dbReference>
<evidence type="ECO:0008006" key="9">
    <source>
        <dbReference type="Google" id="ProtNLM"/>
    </source>
</evidence>
<evidence type="ECO:0000256" key="5">
    <source>
        <dbReference type="ARBA" id="ARBA00023180"/>
    </source>
</evidence>
<evidence type="ECO:0000313" key="7">
    <source>
        <dbReference type="EMBL" id="KAL1263955.1"/>
    </source>
</evidence>
<organism evidence="7 8">
    <name type="scientific">Cirrhinus molitorella</name>
    <name type="common">mud carp</name>
    <dbReference type="NCBI Taxonomy" id="172907"/>
    <lineage>
        <taxon>Eukaryota</taxon>
        <taxon>Metazoa</taxon>
        <taxon>Chordata</taxon>
        <taxon>Craniata</taxon>
        <taxon>Vertebrata</taxon>
        <taxon>Euteleostomi</taxon>
        <taxon>Actinopterygii</taxon>
        <taxon>Neopterygii</taxon>
        <taxon>Teleostei</taxon>
        <taxon>Ostariophysi</taxon>
        <taxon>Cypriniformes</taxon>
        <taxon>Cyprinidae</taxon>
        <taxon>Labeoninae</taxon>
        <taxon>Labeonini</taxon>
        <taxon>Cirrhinus</taxon>
    </lineage>
</organism>